<name>A0ABD2ZC94_9GENT</name>
<organism evidence="1 2">
    <name type="scientific">Cinchona calisaya</name>
    <dbReference type="NCBI Taxonomy" id="153742"/>
    <lineage>
        <taxon>Eukaryota</taxon>
        <taxon>Viridiplantae</taxon>
        <taxon>Streptophyta</taxon>
        <taxon>Embryophyta</taxon>
        <taxon>Tracheophyta</taxon>
        <taxon>Spermatophyta</taxon>
        <taxon>Magnoliopsida</taxon>
        <taxon>eudicotyledons</taxon>
        <taxon>Gunneridae</taxon>
        <taxon>Pentapetalae</taxon>
        <taxon>asterids</taxon>
        <taxon>lamiids</taxon>
        <taxon>Gentianales</taxon>
        <taxon>Rubiaceae</taxon>
        <taxon>Cinchonoideae</taxon>
        <taxon>Cinchoneae</taxon>
        <taxon>Cinchona</taxon>
    </lineage>
</organism>
<reference evidence="1 2" key="1">
    <citation type="submission" date="2024-11" db="EMBL/GenBank/DDBJ databases">
        <title>A near-complete genome assembly of Cinchona calisaya.</title>
        <authorList>
            <person name="Lian D.C."/>
            <person name="Zhao X.W."/>
            <person name="Wei L."/>
        </authorList>
    </citation>
    <scope>NUCLEOTIDE SEQUENCE [LARGE SCALE GENOMIC DNA]</scope>
    <source>
        <tissue evidence="1">Nenye</tissue>
    </source>
</reference>
<protein>
    <submittedName>
        <fullName evidence="1">Uncharacterized protein</fullName>
    </submittedName>
</protein>
<sequence>MEQVGATAHSEYSELAATLNPNTELPSTRDVVVVTQQSGGRGQVKFQSVHAGCNRQPAWT</sequence>
<dbReference type="AlphaFoldDB" id="A0ABD2ZC94"/>
<gene>
    <name evidence="1" type="ORF">ACH5RR_024003</name>
</gene>
<comment type="caution">
    <text evidence="1">The sequence shown here is derived from an EMBL/GenBank/DDBJ whole genome shotgun (WGS) entry which is preliminary data.</text>
</comment>
<keyword evidence="2" id="KW-1185">Reference proteome</keyword>
<proteinExistence type="predicted"/>
<feature type="non-terminal residue" evidence="1">
    <location>
        <position position="60"/>
    </location>
</feature>
<accession>A0ABD2ZC94</accession>
<dbReference type="Proteomes" id="UP001630127">
    <property type="component" value="Unassembled WGS sequence"/>
</dbReference>
<evidence type="ECO:0000313" key="1">
    <source>
        <dbReference type="EMBL" id="KAL3517101.1"/>
    </source>
</evidence>
<evidence type="ECO:0000313" key="2">
    <source>
        <dbReference type="Proteomes" id="UP001630127"/>
    </source>
</evidence>
<dbReference type="EMBL" id="JBJUIK010000010">
    <property type="protein sequence ID" value="KAL3517101.1"/>
    <property type="molecule type" value="Genomic_DNA"/>
</dbReference>